<proteinExistence type="inferred from homology"/>
<dbReference type="InterPro" id="IPR013783">
    <property type="entry name" value="Ig-like_fold"/>
</dbReference>
<dbReference type="InterPro" id="IPR036962">
    <property type="entry name" value="Glyco_hydro_3_N_sf"/>
</dbReference>
<comment type="similarity">
    <text evidence="1 5">Belongs to the glycosyl hydrolase 3 family.</text>
</comment>
<evidence type="ECO:0000256" key="7">
    <source>
        <dbReference type="SAM" id="SignalP"/>
    </source>
</evidence>
<dbReference type="InterPro" id="IPR050288">
    <property type="entry name" value="Cellulose_deg_GH3"/>
</dbReference>
<evidence type="ECO:0000256" key="3">
    <source>
        <dbReference type="ARBA" id="ARBA00023277"/>
    </source>
</evidence>
<dbReference type="PROSITE" id="PS00775">
    <property type="entry name" value="GLYCOSYL_HYDROL_F3"/>
    <property type="match status" value="1"/>
</dbReference>
<dbReference type="PROSITE" id="PS51820">
    <property type="entry name" value="PA14"/>
    <property type="match status" value="1"/>
</dbReference>
<dbReference type="PANTHER" id="PTHR42715:SF10">
    <property type="entry name" value="BETA-GLUCOSIDASE"/>
    <property type="match status" value="1"/>
</dbReference>
<dbReference type="InterPro" id="IPR026891">
    <property type="entry name" value="Fn3-like"/>
</dbReference>
<feature type="signal peptide" evidence="7">
    <location>
        <begin position="1"/>
        <end position="27"/>
    </location>
</feature>
<keyword evidence="4 5" id="KW-0326">Glycosidase</keyword>
<comment type="caution">
    <text evidence="9">The sequence shown here is derived from an EMBL/GenBank/DDBJ whole genome shotgun (WGS) entry which is preliminary data.</text>
</comment>
<evidence type="ECO:0000313" key="10">
    <source>
        <dbReference type="Proteomes" id="UP001427805"/>
    </source>
</evidence>
<dbReference type="PRINTS" id="PR00133">
    <property type="entry name" value="GLHYDRLASE3"/>
</dbReference>
<keyword evidence="7" id="KW-0732">Signal</keyword>
<dbReference type="InterPro" id="IPR017853">
    <property type="entry name" value="GH"/>
</dbReference>
<dbReference type="InterPro" id="IPR019800">
    <property type="entry name" value="Glyco_hydro_3_AS"/>
</dbReference>
<keyword evidence="3" id="KW-0119">Carbohydrate metabolism</keyword>
<dbReference type="Proteomes" id="UP001427805">
    <property type="component" value="Unassembled WGS sequence"/>
</dbReference>
<dbReference type="SMART" id="SM00758">
    <property type="entry name" value="PA14"/>
    <property type="match status" value="1"/>
</dbReference>
<sequence>MRQRGWWMRAATTASVSATLLAFPAFAQRQERPVYRDAKAPAEARVADLMARLTLDEKIALLAGEGSMTTHPVPRLGIPSVRMTDGPTGVRSPEGRPATVFPVGVALAATWNPELVKRVGAAIGRETRAHGADVLLAPTVNIVRTPRWGRNFETYSEDPFLTAQIAIGYVNGVQGQGVGVSVKHFAANNQETQRFFVDSIVDERTLREIYLPAFEAVVKEAKPWSVMAAYNRVNGTYAAEHSWLLNTLLKGEWGFNGFVVSDWGATHSTAPAVIGGLDLEMPGPPTHFGEKLKAAVTAGEVTPAQIDAAATRIVRLLLWSGAIDRGEANTPDPAPMRHADVARDAAAEGIVLLKNAGVLPLDPAIRTLAVIGPNADVARIQGGGSSAVEPFDLVTPLQALRAALPGVTITYAKGVDSEETPPGAQADLFTPGDDPSIHGLTATYYSTPDASGAPIRGEVATSFLKRISGNIAGPQVTGYTALRWEGRFWPKISGRYEFSVRGTGNATIVFDGKTVLEKATPSTPDIRDVLGFPIPRRTVSVDLVAGRSYPIRLDYRTGQTPYEYLSFGVREPTPSFDDAVAAARSADAVVVLVGSSSTTEGEGYDRTSLDLPGDQNRLVEAVTTANPRSVVVVNAGAAMTMPWAEKAAAILDMWLPGEGGSAALADILFGRVNPSGKLPVSFLARTEDDRVELKGSRATYSDGLQVGYRGYEAHGIKPLFPFGHGLSYTRFDYSGLKAPARVRGDVPVNVRLTVRNSGSRPGKEVVQLYVAPAVPVEGEAGRQLRAFAKVEIPAGKARHLTLTLDPRAFAFYDVATGAWQVRPGSYRLMVGSSSEDIRGEIVVAVDR</sequence>
<dbReference type="Pfam" id="PF07691">
    <property type="entry name" value="PA14"/>
    <property type="match status" value="1"/>
</dbReference>
<dbReference type="SUPFAM" id="SSF51445">
    <property type="entry name" value="(Trans)glycosidases"/>
    <property type="match status" value="1"/>
</dbReference>
<organism evidence="9 10">
    <name type="scientific">Sphingomonas rustica</name>
    <dbReference type="NCBI Taxonomy" id="3103142"/>
    <lineage>
        <taxon>Bacteria</taxon>
        <taxon>Pseudomonadati</taxon>
        <taxon>Pseudomonadota</taxon>
        <taxon>Alphaproteobacteria</taxon>
        <taxon>Sphingomonadales</taxon>
        <taxon>Sphingomonadaceae</taxon>
        <taxon>Sphingomonas</taxon>
    </lineage>
</organism>
<dbReference type="SUPFAM" id="SSF52279">
    <property type="entry name" value="Beta-D-glucan exohydrolase, C-terminal domain"/>
    <property type="match status" value="1"/>
</dbReference>
<dbReference type="GO" id="GO:0016787">
    <property type="term" value="F:hydrolase activity"/>
    <property type="evidence" value="ECO:0007669"/>
    <property type="project" value="UniProtKB-KW"/>
</dbReference>
<dbReference type="Gene3D" id="2.60.120.260">
    <property type="entry name" value="Galactose-binding domain-like"/>
    <property type="match status" value="1"/>
</dbReference>
<dbReference type="InterPro" id="IPR001764">
    <property type="entry name" value="Glyco_hydro_3_N"/>
</dbReference>
<evidence type="ECO:0000259" key="8">
    <source>
        <dbReference type="PROSITE" id="PS51820"/>
    </source>
</evidence>
<name>A0ABV0B4D4_9SPHN</name>
<accession>A0ABV0B4D4</accession>
<dbReference type="RefSeq" id="WP_346244931.1">
    <property type="nucleotide sequence ID" value="NZ_JBDIZK010000001.1"/>
</dbReference>
<dbReference type="Pfam" id="PF00933">
    <property type="entry name" value="Glyco_hydro_3"/>
    <property type="match status" value="1"/>
</dbReference>
<dbReference type="Pfam" id="PF01915">
    <property type="entry name" value="Glyco_hydro_3_C"/>
    <property type="match status" value="1"/>
</dbReference>
<dbReference type="Gene3D" id="3.40.50.1700">
    <property type="entry name" value="Glycoside hydrolase family 3 C-terminal domain"/>
    <property type="match status" value="1"/>
</dbReference>
<reference evidence="9 10" key="1">
    <citation type="submission" date="2024-05" db="EMBL/GenBank/DDBJ databases">
        <title>Sphingomonas sp. HF-S3 16S ribosomal RNA gene Genome sequencing and assembly.</title>
        <authorList>
            <person name="Lee H."/>
        </authorList>
    </citation>
    <scope>NUCLEOTIDE SEQUENCE [LARGE SCALE GENOMIC DNA]</scope>
    <source>
        <strain evidence="9 10">HF-S3</strain>
    </source>
</reference>
<feature type="region of interest" description="Disordered" evidence="6">
    <location>
        <begin position="73"/>
        <end position="95"/>
    </location>
</feature>
<dbReference type="InterPro" id="IPR037524">
    <property type="entry name" value="PA14/GLEYA"/>
</dbReference>
<evidence type="ECO:0000256" key="4">
    <source>
        <dbReference type="ARBA" id="ARBA00023295"/>
    </source>
</evidence>
<evidence type="ECO:0000256" key="1">
    <source>
        <dbReference type="ARBA" id="ARBA00005336"/>
    </source>
</evidence>
<dbReference type="Pfam" id="PF14310">
    <property type="entry name" value="Fn3-like"/>
    <property type="match status" value="1"/>
</dbReference>
<dbReference type="InterPro" id="IPR002772">
    <property type="entry name" value="Glyco_hydro_3_C"/>
</dbReference>
<feature type="domain" description="PA14" evidence="8">
    <location>
        <begin position="435"/>
        <end position="586"/>
    </location>
</feature>
<protein>
    <submittedName>
        <fullName evidence="9">Glycoside hydrolase family 3 C-terminal domain-containing protein</fullName>
    </submittedName>
</protein>
<dbReference type="InterPro" id="IPR036881">
    <property type="entry name" value="Glyco_hydro_3_C_sf"/>
</dbReference>
<dbReference type="InterPro" id="IPR011658">
    <property type="entry name" value="PA14_dom"/>
</dbReference>
<keyword evidence="10" id="KW-1185">Reference proteome</keyword>
<dbReference type="EMBL" id="JBDIZK010000001">
    <property type="protein sequence ID" value="MEN3745933.1"/>
    <property type="molecule type" value="Genomic_DNA"/>
</dbReference>
<dbReference type="SMART" id="SM01217">
    <property type="entry name" value="Fn3_like"/>
    <property type="match status" value="1"/>
</dbReference>
<evidence type="ECO:0000313" key="9">
    <source>
        <dbReference type="EMBL" id="MEN3745933.1"/>
    </source>
</evidence>
<evidence type="ECO:0000256" key="6">
    <source>
        <dbReference type="SAM" id="MobiDB-lite"/>
    </source>
</evidence>
<keyword evidence="2 5" id="KW-0378">Hydrolase</keyword>
<dbReference type="Gene3D" id="3.20.20.300">
    <property type="entry name" value="Glycoside hydrolase, family 3, N-terminal domain"/>
    <property type="match status" value="1"/>
</dbReference>
<dbReference type="Gene3D" id="2.60.40.10">
    <property type="entry name" value="Immunoglobulins"/>
    <property type="match status" value="1"/>
</dbReference>
<dbReference type="PANTHER" id="PTHR42715">
    <property type="entry name" value="BETA-GLUCOSIDASE"/>
    <property type="match status" value="1"/>
</dbReference>
<feature type="chain" id="PRO_5046120797" evidence="7">
    <location>
        <begin position="28"/>
        <end position="847"/>
    </location>
</feature>
<evidence type="ECO:0000256" key="2">
    <source>
        <dbReference type="ARBA" id="ARBA00022801"/>
    </source>
</evidence>
<gene>
    <name evidence="9" type="ORF">TPR58_02050</name>
</gene>
<evidence type="ECO:0000256" key="5">
    <source>
        <dbReference type="RuleBase" id="RU361161"/>
    </source>
</evidence>
<dbReference type="SUPFAM" id="SSF56988">
    <property type="entry name" value="Anthrax protective antigen"/>
    <property type="match status" value="1"/>
</dbReference>